<accession>A0A7W9CVJ0</accession>
<keyword evidence="2" id="KW-1185">Reference proteome</keyword>
<protein>
    <submittedName>
        <fullName evidence="1">Uncharacterized protein</fullName>
    </submittedName>
</protein>
<dbReference type="Proteomes" id="UP000523821">
    <property type="component" value="Unassembled WGS sequence"/>
</dbReference>
<dbReference type="RefSeq" id="WP_183853540.1">
    <property type="nucleotide sequence ID" value="NZ_JACHOO010000002.1"/>
</dbReference>
<comment type="caution">
    <text evidence="1">The sequence shown here is derived from an EMBL/GenBank/DDBJ whole genome shotgun (WGS) entry which is preliminary data.</text>
</comment>
<reference evidence="1 2" key="1">
    <citation type="submission" date="2020-08" db="EMBL/GenBank/DDBJ databases">
        <title>Genomic Encyclopedia of Type Strains, Phase IV (KMG-IV): sequencing the most valuable type-strain genomes for metagenomic binning, comparative biology and taxonomic classification.</title>
        <authorList>
            <person name="Goeker M."/>
        </authorList>
    </citation>
    <scope>NUCLEOTIDE SEQUENCE [LARGE SCALE GENOMIC DNA]</scope>
    <source>
        <strain evidence="1 2">DSM 16268</strain>
    </source>
</reference>
<evidence type="ECO:0000313" key="2">
    <source>
        <dbReference type="Proteomes" id="UP000523821"/>
    </source>
</evidence>
<gene>
    <name evidence="1" type="ORF">GGQ63_001199</name>
</gene>
<proteinExistence type="predicted"/>
<evidence type="ECO:0000313" key="1">
    <source>
        <dbReference type="EMBL" id="MBB5752147.1"/>
    </source>
</evidence>
<sequence length="58" mass="6690">MNGVGDRYKPQKRTRKTGTVKRVALSDDAKRAYEALLETRAEKEKAYGRHLDPNNKTR</sequence>
<dbReference type="EMBL" id="JACHOO010000002">
    <property type="protein sequence ID" value="MBB5752147.1"/>
    <property type="molecule type" value="Genomic_DNA"/>
</dbReference>
<name>A0A7W9CVJ0_9HYPH</name>
<organism evidence="1 2">
    <name type="scientific">Prosthecomicrobium pneumaticum</name>
    <dbReference type="NCBI Taxonomy" id="81895"/>
    <lineage>
        <taxon>Bacteria</taxon>
        <taxon>Pseudomonadati</taxon>
        <taxon>Pseudomonadota</taxon>
        <taxon>Alphaproteobacteria</taxon>
        <taxon>Hyphomicrobiales</taxon>
        <taxon>Kaistiaceae</taxon>
        <taxon>Prosthecomicrobium</taxon>
    </lineage>
</organism>
<dbReference type="AlphaFoldDB" id="A0A7W9CVJ0"/>